<reference evidence="5 6" key="1">
    <citation type="journal article" date="2011" name="Front. Microbiol.">
        <title>Genomic signatures of strain selection and enhancement in Bacillus atrophaeus var. globigii, a historical biowarfare simulant.</title>
        <authorList>
            <person name="Gibbons H.S."/>
            <person name="Broomall S.M."/>
            <person name="McNew L.A."/>
            <person name="Daligault H."/>
            <person name="Chapman C."/>
            <person name="Bruce D."/>
            <person name="Karavis M."/>
            <person name="Krepps M."/>
            <person name="McGregor P.A."/>
            <person name="Hong C."/>
            <person name="Park K.H."/>
            <person name="Akmal A."/>
            <person name="Feldman A."/>
            <person name="Lin J.S."/>
            <person name="Chang W.E."/>
            <person name="Higgs B.W."/>
            <person name="Demirev P."/>
            <person name="Lindquist J."/>
            <person name="Liem A."/>
            <person name="Fochler E."/>
            <person name="Read T.D."/>
            <person name="Tapia R."/>
            <person name="Johnson S."/>
            <person name="Bishop-Lilly K.A."/>
            <person name="Detter C."/>
            <person name="Han C."/>
            <person name="Sozhamannan S."/>
            <person name="Rosenzweig C.N."/>
            <person name="Skowronski E.W."/>
        </authorList>
    </citation>
    <scope>NUCLEOTIDE SEQUENCE [LARGE SCALE GENOMIC DNA]</scope>
    <source>
        <strain evidence="5 6">PIT1</strain>
    </source>
</reference>
<dbReference type="PROSITE" id="PS51257">
    <property type="entry name" value="PROKAR_LIPOPROTEIN"/>
    <property type="match status" value="1"/>
</dbReference>
<dbReference type="RefSeq" id="WP_126826932.1">
    <property type="nucleotide sequence ID" value="NZ_PIQG01000002.1"/>
</dbReference>
<protein>
    <submittedName>
        <fullName evidence="5">Efflux RND transporter periplasmic adaptor subunit</fullName>
    </submittedName>
</protein>
<dbReference type="PANTHER" id="PTHR30469:SF20">
    <property type="entry name" value="EFFLUX RND TRANSPORTER PERIPLASMIC ADAPTOR SUBUNIT"/>
    <property type="match status" value="1"/>
</dbReference>
<dbReference type="InterPro" id="IPR058648">
    <property type="entry name" value="HH_CzcB-like"/>
</dbReference>
<dbReference type="GO" id="GO:1990281">
    <property type="term" value="C:efflux pump complex"/>
    <property type="evidence" value="ECO:0007669"/>
    <property type="project" value="TreeGrafter"/>
</dbReference>
<gene>
    <name evidence="5" type="ORF">CWI83_05620</name>
</gene>
<evidence type="ECO:0000256" key="1">
    <source>
        <dbReference type="ARBA" id="ARBA00009477"/>
    </source>
</evidence>
<dbReference type="Gene3D" id="2.40.50.100">
    <property type="match status" value="1"/>
</dbReference>
<dbReference type="OrthoDB" id="1185083at2"/>
<comment type="similarity">
    <text evidence="1">Belongs to the membrane fusion protein (MFP) (TC 8.A.1) family.</text>
</comment>
<dbReference type="GO" id="GO:0015562">
    <property type="term" value="F:efflux transmembrane transporter activity"/>
    <property type="evidence" value="ECO:0007669"/>
    <property type="project" value="TreeGrafter"/>
</dbReference>
<dbReference type="Gene3D" id="2.40.420.20">
    <property type="match status" value="1"/>
</dbReference>
<dbReference type="Gene3D" id="1.10.287.470">
    <property type="entry name" value="Helix hairpin bin"/>
    <property type="match status" value="1"/>
</dbReference>
<dbReference type="EMBL" id="PIQG01000002">
    <property type="protein sequence ID" value="RUO78504.1"/>
    <property type="molecule type" value="Genomic_DNA"/>
</dbReference>
<dbReference type="PANTHER" id="PTHR30469">
    <property type="entry name" value="MULTIDRUG RESISTANCE PROTEIN MDTA"/>
    <property type="match status" value="1"/>
</dbReference>
<name>A0A432ZKT3_9GAMM</name>
<feature type="chain" id="PRO_5019126866" evidence="3">
    <location>
        <begin position="29"/>
        <end position="363"/>
    </location>
</feature>
<evidence type="ECO:0000256" key="2">
    <source>
        <dbReference type="SAM" id="Coils"/>
    </source>
</evidence>
<evidence type="ECO:0000313" key="6">
    <source>
        <dbReference type="Proteomes" id="UP000288279"/>
    </source>
</evidence>
<dbReference type="InterPro" id="IPR006143">
    <property type="entry name" value="RND_pump_MFP"/>
</dbReference>
<evidence type="ECO:0000259" key="4">
    <source>
        <dbReference type="Pfam" id="PF25893"/>
    </source>
</evidence>
<dbReference type="SUPFAM" id="SSF111369">
    <property type="entry name" value="HlyD-like secretion proteins"/>
    <property type="match status" value="1"/>
</dbReference>
<accession>A0A432ZKT3</accession>
<keyword evidence="6" id="KW-1185">Reference proteome</keyword>
<organism evidence="5 6">
    <name type="scientific">Pseudidiomarina taiwanensis</name>
    <dbReference type="NCBI Taxonomy" id="337250"/>
    <lineage>
        <taxon>Bacteria</taxon>
        <taxon>Pseudomonadati</taxon>
        <taxon>Pseudomonadota</taxon>
        <taxon>Gammaproteobacteria</taxon>
        <taxon>Alteromonadales</taxon>
        <taxon>Idiomarinaceae</taxon>
        <taxon>Pseudidiomarina</taxon>
    </lineage>
</organism>
<evidence type="ECO:0000256" key="3">
    <source>
        <dbReference type="SAM" id="SignalP"/>
    </source>
</evidence>
<dbReference type="Gene3D" id="2.40.30.170">
    <property type="match status" value="1"/>
</dbReference>
<dbReference type="AlphaFoldDB" id="A0A432ZKT3"/>
<dbReference type="Pfam" id="PF25893">
    <property type="entry name" value="HH_CzcB"/>
    <property type="match status" value="1"/>
</dbReference>
<comment type="caution">
    <text evidence="5">The sequence shown here is derived from an EMBL/GenBank/DDBJ whole genome shotgun (WGS) entry which is preliminary data.</text>
</comment>
<keyword evidence="2" id="KW-0175">Coiled coil</keyword>
<feature type="signal peptide" evidence="3">
    <location>
        <begin position="1"/>
        <end position="28"/>
    </location>
</feature>
<evidence type="ECO:0000313" key="5">
    <source>
        <dbReference type="EMBL" id="RUO78504.1"/>
    </source>
</evidence>
<keyword evidence="3" id="KW-0732">Signal</keyword>
<feature type="domain" description="CzcB-like alpha-helical hairpin" evidence="4">
    <location>
        <begin position="104"/>
        <end position="155"/>
    </location>
</feature>
<sequence length="363" mass="39444">MTQRTLIVLLIFTSVLLAGCQPQAPADAAPAPVVQPVKLFQVPAQQSAQYRDFPATVEAAQVAQLSFRVAGELAEFPVKAGDDVVRGALVAKLDPRDYQLVVDQAQARFDLAQAQFARTENLVDRGVISPQQFDEVKANLDIARANLDTAKSNLSYTELRAPFAGTIAHLFVERFETVQPQQPIVTLQMNDAIDVSINVPENLFARVRRNSDYRPDVIFASAPDTRYSATLKEWDAVADPATNTYKVVFTLPSPTDLNVLPGMTARVRVDINAVSEQASSAQIIPASAVFTPRTVATDSAPKVWVYDPQSQQVSMRSITVAAVTERGIEVATGLNPGEQIVVAGVHALTDGQQVRPWQKEPGL</sequence>
<proteinExistence type="inferred from homology"/>
<feature type="coiled-coil region" evidence="2">
    <location>
        <begin position="102"/>
        <end position="153"/>
    </location>
</feature>
<dbReference type="NCBIfam" id="TIGR01730">
    <property type="entry name" value="RND_mfp"/>
    <property type="match status" value="1"/>
</dbReference>
<dbReference type="Proteomes" id="UP000288279">
    <property type="component" value="Unassembled WGS sequence"/>
</dbReference>